<evidence type="ECO:0000256" key="4">
    <source>
        <dbReference type="RuleBase" id="RU362073"/>
    </source>
</evidence>
<dbReference type="STRING" id="364032.SAMN05443662_1557"/>
<keyword evidence="7" id="KW-0969">Cilium</keyword>
<comment type="function">
    <text evidence="4">Flagellin is the subunit protein which polymerizes to form the filaments of bacterial flagella.</text>
</comment>
<accession>A0A1N6GYI4</accession>
<dbReference type="EMBL" id="FSRE01000003">
    <property type="protein sequence ID" value="SIO12445.1"/>
    <property type="molecule type" value="Genomic_DNA"/>
</dbReference>
<dbReference type="InterPro" id="IPR042187">
    <property type="entry name" value="Flagellin_C_sub2"/>
</dbReference>
<protein>
    <recommendedName>
        <fullName evidence="4">Flagellin</fullName>
    </recommendedName>
</protein>
<evidence type="ECO:0000313" key="8">
    <source>
        <dbReference type="Proteomes" id="UP000198461"/>
    </source>
</evidence>
<dbReference type="InterPro" id="IPR001492">
    <property type="entry name" value="Flagellin"/>
</dbReference>
<feature type="domain" description="Flagellin N-terminal" evidence="5">
    <location>
        <begin position="11"/>
        <end position="131"/>
    </location>
</feature>
<dbReference type="GO" id="GO:0005576">
    <property type="term" value="C:extracellular region"/>
    <property type="evidence" value="ECO:0007669"/>
    <property type="project" value="UniProtKB-SubCell"/>
</dbReference>
<dbReference type="Proteomes" id="UP000198461">
    <property type="component" value="Unassembled WGS sequence"/>
</dbReference>
<reference evidence="7 8" key="1">
    <citation type="submission" date="2016-11" db="EMBL/GenBank/DDBJ databases">
        <authorList>
            <person name="Jaros S."/>
            <person name="Januszkiewicz K."/>
            <person name="Wedrychowicz H."/>
        </authorList>
    </citation>
    <scope>NUCLEOTIDE SEQUENCE [LARGE SCALE GENOMIC DNA]</scope>
    <source>
        <strain evidence="7 8">DSM 17737</strain>
    </source>
</reference>
<dbReference type="GO" id="GO:0005198">
    <property type="term" value="F:structural molecule activity"/>
    <property type="evidence" value="ECO:0007669"/>
    <property type="project" value="UniProtKB-UniRule"/>
</dbReference>
<organism evidence="7 8">
    <name type="scientific">Sulfurivirga caldicuralii</name>
    <dbReference type="NCBI Taxonomy" id="364032"/>
    <lineage>
        <taxon>Bacteria</taxon>
        <taxon>Pseudomonadati</taxon>
        <taxon>Pseudomonadota</taxon>
        <taxon>Gammaproteobacteria</taxon>
        <taxon>Thiotrichales</taxon>
        <taxon>Piscirickettsiaceae</taxon>
        <taxon>Sulfurivirga</taxon>
    </lineage>
</organism>
<dbReference type="InterPro" id="IPR001029">
    <property type="entry name" value="Flagellin_N"/>
</dbReference>
<dbReference type="SUPFAM" id="SSF64518">
    <property type="entry name" value="Phase 1 flagellin"/>
    <property type="match status" value="1"/>
</dbReference>
<evidence type="ECO:0000256" key="1">
    <source>
        <dbReference type="ARBA" id="ARBA00005709"/>
    </source>
</evidence>
<feature type="domain" description="Flagellin C-terminal" evidence="6">
    <location>
        <begin position="173"/>
        <end position="257"/>
    </location>
</feature>
<dbReference type="AlphaFoldDB" id="A0A1N6GYI4"/>
<comment type="similarity">
    <text evidence="1 4">Belongs to the bacterial flagellin family.</text>
</comment>
<comment type="subcellular location">
    <subcellularLocation>
        <location evidence="4">Secreted</location>
    </subcellularLocation>
    <subcellularLocation>
        <location evidence="4">Bacterial flagellum</location>
    </subcellularLocation>
</comment>
<evidence type="ECO:0000313" key="7">
    <source>
        <dbReference type="EMBL" id="SIO12445.1"/>
    </source>
</evidence>
<evidence type="ECO:0000259" key="5">
    <source>
        <dbReference type="Pfam" id="PF00669"/>
    </source>
</evidence>
<dbReference type="RefSeq" id="WP_074201800.1">
    <property type="nucleotide sequence ID" value="NZ_FSRE01000003.1"/>
</dbReference>
<dbReference type="InterPro" id="IPR046358">
    <property type="entry name" value="Flagellin_C"/>
</dbReference>
<proteinExistence type="inferred from homology"/>
<dbReference type="Pfam" id="PF00669">
    <property type="entry name" value="Flagellin_N"/>
    <property type="match status" value="1"/>
</dbReference>
<name>A0A1N6GYI4_9GAMM</name>
<keyword evidence="2 4" id="KW-0964">Secreted</keyword>
<dbReference type="OrthoDB" id="9796789at2"/>
<dbReference type="GO" id="GO:0009288">
    <property type="term" value="C:bacterial-type flagellum"/>
    <property type="evidence" value="ECO:0007669"/>
    <property type="project" value="UniProtKB-SubCell"/>
</dbReference>
<dbReference type="PANTHER" id="PTHR42792:SF2">
    <property type="entry name" value="FLAGELLIN"/>
    <property type="match status" value="1"/>
</dbReference>
<dbReference type="Pfam" id="PF00700">
    <property type="entry name" value="Flagellin_C"/>
    <property type="match status" value="1"/>
</dbReference>
<evidence type="ECO:0000256" key="2">
    <source>
        <dbReference type="ARBA" id="ARBA00022525"/>
    </source>
</evidence>
<evidence type="ECO:0000256" key="3">
    <source>
        <dbReference type="ARBA" id="ARBA00023143"/>
    </source>
</evidence>
<keyword evidence="8" id="KW-1185">Reference proteome</keyword>
<dbReference type="PANTHER" id="PTHR42792">
    <property type="entry name" value="FLAGELLIN"/>
    <property type="match status" value="1"/>
</dbReference>
<dbReference type="Gene3D" id="1.20.1330.10">
    <property type="entry name" value="f41 fragment of flagellin, N-terminal domain"/>
    <property type="match status" value="2"/>
</dbReference>
<keyword evidence="7" id="KW-0282">Flagellum</keyword>
<dbReference type="Gene3D" id="6.10.10.10">
    <property type="entry name" value="Flagellar export chaperone, C-terminal domain"/>
    <property type="match status" value="1"/>
</dbReference>
<keyword evidence="7" id="KW-0966">Cell projection</keyword>
<keyword evidence="3 4" id="KW-0975">Bacterial flagellum</keyword>
<sequence length="258" mass="27697">MITLNDAYLISNANTLTPAEQLTSGKRINHTADDAAGAAIVQIMTAQIRGQDLGYRNAHDGISLVQTADGALEGYTAGLQRMRELAVQSANGTLNAAERQAVQAEFDQIREELGRVAESTQFNGRPLLKQAQQVNIQLGESGTAINLPDARPQTLGIDTLDISNPANALNAINGLDTALETLTKSRAEIGAKQNALTHAADNLANTRLNTLESRSQISDADMARAFAELTRNRILEQAHIAMLSHRNHSQADVLNLLS</sequence>
<evidence type="ECO:0000259" key="6">
    <source>
        <dbReference type="Pfam" id="PF00700"/>
    </source>
</evidence>
<dbReference type="PRINTS" id="PR00207">
    <property type="entry name" value="FLAGELLIN"/>
</dbReference>
<gene>
    <name evidence="7" type="ORF">SAMN05443662_1557</name>
</gene>